<evidence type="ECO:0000256" key="4">
    <source>
        <dbReference type="ARBA" id="ARBA00023235"/>
    </source>
</evidence>
<keyword evidence="7" id="KW-0732">Signal</keyword>
<dbReference type="EC" id="5.2.1.8" evidence="6"/>
<evidence type="ECO:0000256" key="6">
    <source>
        <dbReference type="RuleBase" id="RU003915"/>
    </source>
</evidence>
<dbReference type="Proteomes" id="UP000598820">
    <property type="component" value="Unassembled WGS sequence"/>
</dbReference>
<dbReference type="PROSITE" id="PS50059">
    <property type="entry name" value="FKBP_PPIASE"/>
    <property type="match status" value="2"/>
</dbReference>
<accession>A0A926Y2H3</accession>
<dbReference type="PANTHER" id="PTHR43811:SF19">
    <property type="entry name" value="39 KDA FK506-BINDING NUCLEAR PROTEIN"/>
    <property type="match status" value="1"/>
</dbReference>
<dbReference type="Pfam" id="PF00254">
    <property type="entry name" value="FKBP_C"/>
    <property type="match status" value="2"/>
</dbReference>
<dbReference type="EMBL" id="JACWZY010000006">
    <property type="protein sequence ID" value="MBD2700791.1"/>
    <property type="molecule type" value="Genomic_DNA"/>
</dbReference>
<gene>
    <name evidence="9" type="ORF">IC229_09090</name>
</gene>
<dbReference type="Gene3D" id="3.10.50.40">
    <property type="match status" value="2"/>
</dbReference>
<dbReference type="InterPro" id="IPR001179">
    <property type="entry name" value="PPIase_FKBP_dom"/>
</dbReference>
<keyword evidence="10" id="KW-1185">Reference proteome</keyword>
<proteinExistence type="inferred from homology"/>
<dbReference type="AlphaFoldDB" id="A0A926Y2H3"/>
<evidence type="ECO:0000313" key="9">
    <source>
        <dbReference type="EMBL" id="MBD2700791.1"/>
    </source>
</evidence>
<evidence type="ECO:0000256" key="5">
    <source>
        <dbReference type="PROSITE-ProRule" id="PRU00277"/>
    </source>
</evidence>
<feature type="domain" description="PPIase FKBP-type" evidence="8">
    <location>
        <begin position="215"/>
        <end position="305"/>
    </location>
</feature>
<evidence type="ECO:0000256" key="3">
    <source>
        <dbReference type="ARBA" id="ARBA00023110"/>
    </source>
</evidence>
<keyword evidence="4 5" id="KW-0413">Isomerase</keyword>
<evidence type="ECO:0000313" key="10">
    <source>
        <dbReference type="Proteomes" id="UP000598820"/>
    </source>
</evidence>
<dbReference type="PANTHER" id="PTHR43811">
    <property type="entry name" value="FKBP-TYPE PEPTIDYL-PROLYL CIS-TRANS ISOMERASE FKPA"/>
    <property type="match status" value="1"/>
</dbReference>
<dbReference type="SUPFAM" id="SSF54534">
    <property type="entry name" value="FKBP-like"/>
    <property type="match status" value="2"/>
</dbReference>
<dbReference type="RefSeq" id="WP_190886654.1">
    <property type="nucleotide sequence ID" value="NZ_JACWZY010000006.1"/>
</dbReference>
<keyword evidence="3 5" id="KW-0697">Rotamase</keyword>
<evidence type="ECO:0000256" key="7">
    <source>
        <dbReference type="SAM" id="SignalP"/>
    </source>
</evidence>
<comment type="caution">
    <text evidence="9">The sequence shown here is derived from an EMBL/GenBank/DDBJ whole genome shotgun (WGS) entry which is preliminary data.</text>
</comment>
<dbReference type="PROSITE" id="PS51257">
    <property type="entry name" value="PROKAR_LIPOPROTEIN"/>
    <property type="match status" value="1"/>
</dbReference>
<dbReference type="GO" id="GO:0003755">
    <property type="term" value="F:peptidyl-prolyl cis-trans isomerase activity"/>
    <property type="evidence" value="ECO:0007669"/>
    <property type="project" value="UniProtKB-UniRule"/>
</dbReference>
<organism evidence="9 10">
    <name type="scientific">Spirosoma profusum</name>
    <dbReference type="NCBI Taxonomy" id="2771354"/>
    <lineage>
        <taxon>Bacteria</taxon>
        <taxon>Pseudomonadati</taxon>
        <taxon>Bacteroidota</taxon>
        <taxon>Cytophagia</taxon>
        <taxon>Cytophagales</taxon>
        <taxon>Cytophagaceae</taxon>
        <taxon>Spirosoma</taxon>
    </lineage>
</organism>
<reference evidence="9" key="1">
    <citation type="submission" date="2020-09" db="EMBL/GenBank/DDBJ databases">
        <authorList>
            <person name="Kim M.K."/>
        </authorList>
    </citation>
    <scope>NUCLEOTIDE SEQUENCE</scope>
    <source>
        <strain evidence="9">BT702</strain>
    </source>
</reference>
<comment type="similarity">
    <text evidence="2 6">Belongs to the FKBP-type PPIase family.</text>
</comment>
<protein>
    <recommendedName>
        <fullName evidence="6">Peptidyl-prolyl cis-trans isomerase</fullName>
        <ecNumber evidence="6">5.2.1.8</ecNumber>
    </recommendedName>
</protein>
<evidence type="ECO:0000259" key="8">
    <source>
        <dbReference type="PROSITE" id="PS50059"/>
    </source>
</evidence>
<feature type="chain" id="PRO_5037412294" description="Peptidyl-prolyl cis-trans isomerase" evidence="7">
    <location>
        <begin position="28"/>
        <end position="305"/>
    </location>
</feature>
<evidence type="ECO:0000256" key="2">
    <source>
        <dbReference type="ARBA" id="ARBA00006577"/>
    </source>
</evidence>
<evidence type="ECO:0000256" key="1">
    <source>
        <dbReference type="ARBA" id="ARBA00000971"/>
    </source>
</evidence>
<comment type="catalytic activity">
    <reaction evidence="1 5 6">
        <text>[protein]-peptidylproline (omega=180) = [protein]-peptidylproline (omega=0)</text>
        <dbReference type="Rhea" id="RHEA:16237"/>
        <dbReference type="Rhea" id="RHEA-COMP:10747"/>
        <dbReference type="Rhea" id="RHEA-COMP:10748"/>
        <dbReference type="ChEBI" id="CHEBI:83833"/>
        <dbReference type="ChEBI" id="CHEBI:83834"/>
        <dbReference type="EC" id="5.2.1.8"/>
    </reaction>
</comment>
<name>A0A926Y2H3_9BACT</name>
<dbReference type="InterPro" id="IPR046357">
    <property type="entry name" value="PPIase_dom_sf"/>
</dbReference>
<sequence>MRTLPLYIVGALLLGGLASCQPASVDATDDTAAVFESNKIDIENYRVSKGISGTALSSGLYYAITKAGSSSVTPAYGQEIEFNYKLYALTRSASNSAVVTDKVVDSAYATTPAYFPFFASSLKPGLEEGILRMHEGEQAVLLMPSILAFGSTASADIAANSPVRFDITLRRSRTEDQQINEYIAANKWTVTETTANGVRIIKTVDKQTGPFPEAGKTMTLKYAGKLLRATTGFAGGTGTDTKTVGQSKYVPGFEEGLSRLRVGEKATIIFPSSQGYGSAGAGQNGVYVIPPYSPLQFDLEVVSVQ</sequence>
<feature type="domain" description="PPIase FKBP-type" evidence="8">
    <location>
        <begin position="77"/>
        <end position="173"/>
    </location>
</feature>
<feature type="signal peptide" evidence="7">
    <location>
        <begin position="1"/>
        <end position="27"/>
    </location>
</feature>